<keyword evidence="10" id="KW-1185">Reference proteome</keyword>
<evidence type="ECO:0000256" key="6">
    <source>
        <dbReference type="PIRSR" id="PIRSR604808-2"/>
    </source>
</evidence>
<feature type="active site" description="Proton donor/acceptor" evidence="5">
    <location>
        <position position="148"/>
    </location>
</feature>
<dbReference type="GeneID" id="95967918"/>
<dbReference type="PANTHER" id="PTHR22748">
    <property type="entry name" value="AP ENDONUCLEASE"/>
    <property type="match status" value="1"/>
</dbReference>
<dbReference type="RefSeq" id="WP_393970936.1">
    <property type="nucleotide sequence ID" value="NZ_CP133772.1"/>
</dbReference>
<feature type="site" description="Transition state stabilizer" evidence="7">
    <location>
        <position position="150"/>
    </location>
</feature>
<feature type="binding site" evidence="6">
    <location>
        <position position="37"/>
    </location>
    <ligand>
        <name>Mg(2+)</name>
        <dbReference type="ChEBI" id="CHEBI:18420"/>
        <label>1</label>
    </ligand>
</feature>
<comment type="similarity">
    <text evidence="1">Belongs to the DNA repair enzymes AP/ExoA family.</text>
</comment>
<evidence type="ECO:0000256" key="4">
    <source>
        <dbReference type="ARBA" id="ARBA00022842"/>
    </source>
</evidence>
<feature type="binding site" evidence="6">
    <location>
        <position position="245"/>
    </location>
    <ligand>
        <name>Mg(2+)</name>
        <dbReference type="ChEBI" id="CHEBI:18420"/>
        <label>1</label>
    </ligand>
</feature>
<feature type="active site" description="Proton acceptor" evidence="5">
    <location>
        <position position="245"/>
    </location>
</feature>
<dbReference type="NCBIfam" id="TIGR00633">
    <property type="entry name" value="xth"/>
    <property type="match status" value="1"/>
</dbReference>
<sequence length="255" mass="29689">MRIKLLSWNVNGIRSAVKNGALRDIEELDPDFICLQEIKSDEKTVPLEITSLGYSAFVNPAKKRGYSGTMILTKEKPLSVKTGIGSMQFDEEGRVLSVETEKFWLINVYFPNSQRDLVRLDYKLEFDREFGSYCLELQKTKPLIIAGDFNVAHEDIDIARPDENRNNAGFTNQERNWMTRFLDSGFIDTFRMFNREPGNYSWWTYRFNAREKNIGWRIDYFIVSEILRKNTKTSTILKDIKGSDHAPLSLEIEFP</sequence>
<evidence type="ECO:0000256" key="5">
    <source>
        <dbReference type="PIRSR" id="PIRSR604808-1"/>
    </source>
</evidence>
<dbReference type="SUPFAM" id="SSF56219">
    <property type="entry name" value="DNase I-like"/>
    <property type="match status" value="1"/>
</dbReference>
<feature type="binding site" evidence="6">
    <location>
        <position position="9"/>
    </location>
    <ligand>
        <name>Mg(2+)</name>
        <dbReference type="ChEBI" id="CHEBI:18420"/>
        <label>1</label>
    </ligand>
</feature>
<feature type="site" description="Important for catalytic activity" evidence="7">
    <location>
        <position position="219"/>
    </location>
</feature>
<evidence type="ECO:0000256" key="1">
    <source>
        <dbReference type="ARBA" id="ARBA00007092"/>
    </source>
</evidence>
<name>A0AAX4NIB4_9ARCH</name>
<keyword evidence="4 6" id="KW-0460">Magnesium</keyword>
<dbReference type="NCBIfam" id="TIGR00195">
    <property type="entry name" value="exoDNase_III"/>
    <property type="match status" value="1"/>
</dbReference>
<evidence type="ECO:0000259" key="8">
    <source>
        <dbReference type="Pfam" id="PF03372"/>
    </source>
</evidence>
<dbReference type="AlphaFoldDB" id="A0AAX4NIB4"/>
<proteinExistence type="inferred from homology"/>
<feature type="active site" evidence="5">
    <location>
        <position position="109"/>
    </location>
</feature>
<feature type="domain" description="Endonuclease/exonuclease/phosphatase" evidence="8">
    <location>
        <begin position="6"/>
        <end position="245"/>
    </location>
</feature>
<organism evidence="9 10">
    <name type="scientific">Oxyplasma meridianum</name>
    <dbReference type="NCBI Taxonomy" id="3073602"/>
    <lineage>
        <taxon>Archaea</taxon>
        <taxon>Methanobacteriati</taxon>
        <taxon>Thermoplasmatota</taxon>
        <taxon>Thermoplasmata</taxon>
        <taxon>Thermoplasmatales</taxon>
        <taxon>Thermoplasmataceae</taxon>
        <taxon>Oxyplasma</taxon>
    </lineage>
</organism>
<dbReference type="GO" id="GO:0003677">
    <property type="term" value="F:DNA binding"/>
    <property type="evidence" value="ECO:0007669"/>
    <property type="project" value="InterPro"/>
</dbReference>
<feature type="site" description="Interaction with DNA substrate" evidence="7">
    <location>
        <position position="245"/>
    </location>
</feature>
<feature type="binding site" evidence="6">
    <location>
        <position position="150"/>
    </location>
    <ligand>
        <name>Mg(2+)</name>
        <dbReference type="ChEBI" id="CHEBI:18420"/>
        <label>1</label>
    </ligand>
</feature>
<dbReference type="GO" id="GO:0003906">
    <property type="term" value="F:DNA-(apurinic or apyrimidinic site) endonuclease activity"/>
    <property type="evidence" value="ECO:0007669"/>
    <property type="project" value="TreeGrafter"/>
</dbReference>
<dbReference type="Proteomes" id="UP001451606">
    <property type="component" value="Chromosome"/>
</dbReference>
<dbReference type="InterPro" id="IPR036691">
    <property type="entry name" value="Endo/exonu/phosph_ase_sf"/>
</dbReference>
<gene>
    <name evidence="9" type="ORF">OXIME_001181</name>
</gene>
<dbReference type="GO" id="GO:0046872">
    <property type="term" value="F:metal ion binding"/>
    <property type="evidence" value="ECO:0007669"/>
    <property type="project" value="UniProtKB-KW"/>
</dbReference>
<dbReference type="EMBL" id="CP133772">
    <property type="protein sequence ID" value="WYY00602.1"/>
    <property type="molecule type" value="Genomic_DNA"/>
</dbReference>
<dbReference type="InterPro" id="IPR005135">
    <property type="entry name" value="Endo/exonuclease/phosphatase"/>
</dbReference>
<keyword evidence="6" id="KW-0464">Manganese</keyword>
<feature type="binding site" evidence="6">
    <location>
        <position position="244"/>
    </location>
    <ligand>
        <name>Mg(2+)</name>
        <dbReference type="ChEBI" id="CHEBI:18420"/>
        <label>1</label>
    </ligand>
</feature>
<dbReference type="GO" id="GO:0008311">
    <property type="term" value="F:double-stranded DNA 3'-5' DNA exonuclease activity"/>
    <property type="evidence" value="ECO:0007669"/>
    <property type="project" value="TreeGrafter"/>
</dbReference>
<dbReference type="InterPro" id="IPR004808">
    <property type="entry name" value="AP_endonuc_1"/>
</dbReference>
<comment type="cofactor">
    <cofactor evidence="6">
        <name>Mg(2+)</name>
        <dbReference type="ChEBI" id="CHEBI:18420"/>
    </cofactor>
    <cofactor evidence="6">
        <name>Mn(2+)</name>
        <dbReference type="ChEBI" id="CHEBI:29035"/>
    </cofactor>
    <text evidence="6">Probably binds two magnesium or manganese ions per subunit.</text>
</comment>
<dbReference type="PANTHER" id="PTHR22748:SF6">
    <property type="entry name" value="DNA-(APURINIC OR APYRIMIDINIC SITE) ENDONUCLEASE"/>
    <property type="match status" value="1"/>
</dbReference>
<dbReference type="Gene3D" id="3.60.10.10">
    <property type="entry name" value="Endonuclease/exonuclease/phosphatase"/>
    <property type="match status" value="1"/>
</dbReference>
<keyword evidence="3" id="KW-0378">Hydrolase</keyword>
<dbReference type="InterPro" id="IPR020847">
    <property type="entry name" value="AP_endonuclease_F1_BS"/>
</dbReference>
<dbReference type="KEGG" id="omr:OXIME_001181"/>
<feature type="binding site" evidence="6">
    <location>
        <position position="148"/>
    </location>
    <ligand>
        <name>Mg(2+)</name>
        <dbReference type="ChEBI" id="CHEBI:18420"/>
        <label>1</label>
    </ligand>
</feature>
<evidence type="ECO:0000313" key="10">
    <source>
        <dbReference type="Proteomes" id="UP001451606"/>
    </source>
</evidence>
<dbReference type="PROSITE" id="PS51435">
    <property type="entry name" value="AP_NUCLEASE_F1_4"/>
    <property type="match status" value="1"/>
</dbReference>
<dbReference type="GO" id="GO:0008081">
    <property type="term" value="F:phosphoric diester hydrolase activity"/>
    <property type="evidence" value="ECO:0007669"/>
    <property type="project" value="TreeGrafter"/>
</dbReference>
<evidence type="ECO:0000313" key="9">
    <source>
        <dbReference type="EMBL" id="WYY00602.1"/>
    </source>
</evidence>
<dbReference type="GO" id="GO:0006284">
    <property type="term" value="P:base-excision repair"/>
    <property type="evidence" value="ECO:0007669"/>
    <property type="project" value="TreeGrafter"/>
</dbReference>
<evidence type="ECO:0000256" key="7">
    <source>
        <dbReference type="PIRSR" id="PIRSR604808-3"/>
    </source>
</evidence>
<dbReference type="Pfam" id="PF03372">
    <property type="entry name" value="Exo_endo_phos"/>
    <property type="match status" value="1"/>
</dbReference>
<protein>
    <submittedName>
        <fullName evidence="9">Exodeoxyribonuclease III</fullName>
    </submittedName>
</protein>
<dbReference type="CDD" id="cd09073">
    <property type="entry name" value="ExoIII_AP-endo"/>
    <property type="match status" value="1"/>
</dbReference>
<evidence type="ECO:0000256" key="2">
    <source>
        <dbReference type="ARBA" id="ARBA00022723"/>
    </source>
</evidence>
<keyword evidence="2 6" id="KW-0479">Metal-binding</keyword>
<accession>A0AAX4NIB4</accession>
<dbReference type="PROSITE" id="PS00726">
    <property type="entry name" value="AP_NUCLEASE_F1_1"/>
    <property type="match status" value="1"/>
</dbReference>
<reference evidence="9 10" key="1">
    <citation type="submission" date="2023-09" db="EMBL/GenBank/DDBJ databases">
        <authorList>
            <person name="Golyshina O.V."/>
            <person name="Lunev E.A."/>
            <person name="Bargiela R."/>
            <person name="Gaines M.C."/>
            <person name="Daum B."/>
            <person name="Bale N.J."/>
            <person name="Koenen M."/>
            <person name="Sinninghe Damst J.S."/>
            <person name="Yakimov M."/>
            <person name="Golyshin P.N."/>
        </authorList>
    </citation>
    <scope>NUCLEOTIDE SEQUENCE [LARGE SCALE GENOMIC DNA]</scope>
    <source>
        <strain evidence="9 10">M1</strain>
    </source>
</reference>
<evidence type="ECO:0000256" key="3">
    <source>
        <dbReference type="ARBA" id="ARBA00022801"/>
    </source>
</evidence>